<dbReference type="GO" id="GO:0097541">
    <property type="term" value="C:axonemal basal plate"/>
    <property type="evidence" value="ECO:0007669"/>
    <property type="project" value="TreeGrafter"/>
</dbReference>
<accession>A0A8C8DML8</accession>
<dbReference type="GO" id="GO:0044782">
    <property type="term" value="P:cilium organization"/>
    <property type="evidence" value="ECO:0007669"/>
    <property type="project" value="TreeGrafter"/>
</dbReference>
<evidence type="ECO:0000256" key="13">
    <source>
        <dbReference type="SAM" id="MobiDB-lite"/>
    </source>
</evidence>
<evidence type="ECO:0000256" key="6">
    <source>
        <dbReference type="ARBA" id="ARBA00022574"/>
    </source>
</evidence>
<dbReference type="InterPro" id="IPR036322">
    <property type="entry name" value="WD40_repeat_dom_sf"/>
</dbReference>
<organism evidence="14 15">
    <name type="scientific">Oryzias sinensis</name>
    <name type="common">Chinese medaka</name>
    <dbReference type="NCBI Taxonomy" id="183150"/>
    <lineage>
        <taxon>Eukaryota</taxon>
        <taxon>Metazoa</taxon>
        <taxon>Chordata</taxon>
        <taxon>Craniata</taxon>
        <taxon>Vertebrata</taxon>
        <taxon>Euteleostomi</taxon>
        <taxon>Actinopterygii</taxon>
        <taxon>Neopterygii</taxon>
        <taxon>Teleostei</taxon>
        <taxon>Neoteleostei</taxon>
        <taxon>Acanthomorphata</taxon>
        <taxon>Ovalentaria</taxon>
        <taxon>Atherinomorphae</taxon>
        <taxon>Beloniformes</taxon>
        <taxon>Adrianichthyidae</taxon>
        <taxon>Oryziinae</taxon>
        <taxon>Oryzias</taxon>
    </lineage>
</organism>
<dbReference type="GO" id="GO:0045184">
    <property type="term" value="P:establishment of protein localization"/>
    <property type="evidence" value="ECO:0007669"/>
    <property type="project" value="TreeGrafter"/>
</dbReference>
<keyword evidence="7" id="KW-0677">Repeat</keyword>
<keyword evidence="8" id="KW-0970">Cilium biogenesis/degradation</keyword>
<feature type="region of interest" description="Disordered" evidence="13">
    <location>
        <begin position="621"/>
        <end position="654"/>
    </location>
</feature>
<dbReference type="InterPro" id="IPR024511">
    <property type="entry name" value="Frtz"/>
</dbReference>
<keyword evidence="5" id="KW-0963">Cytoplasm</keyword>
<keyword evidence="15" id="KW-1185">Reference proteome</keyword>
<keyword evidence="12" id="KW-0966">Cell projection</keyword>
<keyword evidence="4" id="KW-1003">Cell membrane</keyword>
<dbReference type="GO" id="GO:0005886">
    <property type="term" value="C:plasma membrane"/>
    <property type="evidence" value="ECO:0007669"/>
    <property type="project" value="UniProtKB-SubCell"/>
</dbReference>
<keyword evidence="9" id="KW-0969">Cilium</keyword>
<dbReference type="PANTHER" id="PTHR13667">
    <property type="entry name" value="HOMOLOC-13"/>
    <property type="match status" value="1"/>
</dbReference>
<evidence type="ECO:0000313" key="15">
    <source>
        <dbReference type="Proteomes" id="UP000694383"/>
    </source>
</evidence>
<feature type="region of interest" description="Disordered" evidence="13">
    <location>
        <begin position="1"/>
        <end position="45"/>
    </location>
</feature>
<dbReference type="GeneTree" id="ENSGT00390000016551"/>
<evidence type="ECO:0000313" key="14">
    <source>
        <dbReference type="Ensembl" id="ENSOSIP00000016771.1"/>
    </source>
</evidence>
<comment type="subcellular location">
    <subcellularLocation>
        <location evidence="1">Cell membrane</location>
    </subcellularLocation>
    <subcellularLocation>
        <location evidence="2">Cytoplasm</location>
        <location evidence="2">Cytoskeleton</location>
        <location evidence="2">Cilium axoneme</location>
    </subcellularLocation>
</comment>
<evidence type="ECO:0000256" key="11">
    <source>
        <dbReference type="ARBA" id="ARBA00023212"/>
    </source>
</evidence>
<dbReference type="Pfam" id="PF11768">
    <property type="entry name" value="Frtz"/>
    <property type="match status" value="1"/>
</dbReference>
<evidence type="ECO:0000256" key="10">
    <source>
        <dbReference type="ARBA" id="ARBA00023136"/>
    </source>
</evidence>
<keyword evidence="11" id="KW-0206">Cytoskeleton</keyword>
<dbReference type="AlphaFoldDB" id="A0A8C8DML8"/>
<name>A0A8C8DML8_9TELE</name>
<evidence type="ECO:0000256" key="9">
    <source>
        <dbReference type="ARBA" id="ARBA00023069"/>
    </source>
</evidence>
<dbReference type="Ensembl" id="ENSOSIT00000017729.1">
    <property type="protein sequence ID" value="ENSOSIP00000016771.1"/>
    <property type="gene ID" value="ENSOSIG00000009212.1"/>
</dbReference>
<evidence type="ECO:0000256" key="7">
    <source>
        <dbReference type="ARBA" id="ARBA00022737"/>
    </source>
</evidence>
<reference evidence="14" key="2">
    <citation type="submission" date="2025-09" db="UniProtKB">
        <authorList>
            <consortium name="Ensembl"/>
        </authorList>
    </citation>
    <scope>IDENTIFICATION</scope>
</reference>
<sequence>MFCEEQTKQRRRSFKGFGPASPSACLTSRDGGMRRAEEGNKERKKSTQTFTALFFCSPPGFRTRGHPWTPRNRRPEKLHDSLKELEELLQTDTCIHTRWRNKQSCQLMLSSGVLVTMTLNGQRLEQVCVDRTLVSRLPASTVTDALLTDRLILLSFLEGSQAAAVFLNKKNQDSPEAGRRTDKLSPSEIKLVSVEVGGQKLHQRVALNRLQDVALCWWNQSAEDTWTSDVLRPNLVLIGCSTPEGLQVLSSVQTDGLLLDCCFSQLQHYQVLTVEVPAGPQGLTDGFCVDSCMYECRRGRMHRLSAARIPLPSPPVSCSHHPSGTAVVLGLKDSTLVLYDHRQEVSLLGSCMFQPTLLAWHPAGAMVVVATEQQELMCFDAGLAPLKIALVAEEVTPAATLQLTQHMSCSGGLQGLQWAIGLDGGLGGADMLMLVFEGGPLAALKFKLGALTGGHLGPGELLQQRLRCSQVKEAVGILQAMDWSTMGDECYRGLSSVINHLLKLQLSAEREALLEAALSVFYAPPAPLPDTVMLEYQEPVGKYARRFFHHLLRHQRFEKAFLLAVDLQDRGLFMDLHYVAGDKGEVVLADVAKRKAHEIEAAAVAGDEVILRSRSIPSGLSDGRTERTLTVTEPSSKPRIDGRTNQSRTLSKGLHVTISPDMLRTLKQTGSVGRHADGENEDEDPEMLHVVHLGMI</sequence>
<dbReference type="PANTHER" id="PTHR13667:SF5">
    <property type="entry name" value="WD REPEAT-CONTAINING AND PLANAR CELL POLARITY EFFECTOR PROTEIN FRITZ HOMOLOG"/>
    <property type="match status" value="1"/>
</dbReference>
<evidence type="ECO:0000256" key="2">
    <source>
        <dbReference type="ARBA" id="ARBA00004430"/>
    </source>
</evidence>
<dbReference type="Proteomes" id="UP000694383">
    <property type="component" value="Unplaced"/>
</dbReference>
<proteinExistence type="inferred from homology"/>
<comment type="similarity">
    <text evidence="3">Belongs to the WD repeat fritz family.</text>
</comment>
<evidence type="ECO:0000256" key="12">
    <source>
        <dbReference type="ARBA" id="ARBA00023273"/>
    </source>
</evidence>
<evidence type="ECO:0000256" key="3">
    <source>
        <dbReference type="ARBA" id="ARBA00006059"/>
    </source>
</evidence>
<dbReference type="SUPFAM" id="SSF50978">
    <property type="entry name" value="WD40 repeat-like"/>
    <property type="match status" value="1"/>
</dbReference>
<evidence type="ECO:0000256" key="1">
    <source>
        <dbReference type="ARBA" id="ARBA00004236"/>
    </source>
</evidence>
<protein>
    <submittedName>
        <fullName evidence="14">WD repeat containing planar cell polarity effector</fullName>
    </submittedName>
</protein>
<evidence type="ECO:0000256" key="5">
    <source>
        <dbReference type="ARBA" id="ARBA00022490"/>
    </source>
</evidence>
<evidence type="ECO:0000256" key="8">
    <source>
        <dbReference type="ARBA" id="ARBA00022794"/>
    </source>
</evidence>
<keyword evidence="10" id="KW-0472">Membrane</keyword>
<reference evidence="14" key="1">
    <citation type="submission" date="2025-08" db="UniProtKB">
        <authorList>
            <consortium name="Ensembl"/>
        </authorList>
    </citation>
    <scope>IDENTIFICATION</scope>
</reference>
<feature type="compositionally biased region" description="Basic and acidic residues" evidence="13">
    <location>
        <begin position="31"/>
        <end position="41"/>
    </location>
</feature>
<evidence type="ECO:0000256" key="4">
    <source>
        <dbReference type="ARBA" id="ARBA00022475"/>
    </source>
</evidence>
<keyword evidence="6" id="KW-0853">WD repeat</keyword>
<dbReference type="GO" id="GO:0007399">
    <property type="term" value="P:nervous system development"/>
    <property type="evidence" value="ECO:0007669"/>
    <property type="project" value="TreeGrafter"/>
</dbReference>